<proteinExistence type="predicted"/>
<gene>
    <name evidence="1" type="ORF">OH76DRAFT_1405909</name>
</gene>
<dbReference type="OrthoDB" id="3222238at2759"/>
<protein>
    <recommendedName>
        <fullName evidence="3">F-box domain-containing protein</fullName>
    </recommendedName>
</protein>
<dbReference type="Gene3D" id="3.80.10.10">
    <property type="entry name" value="Ribonuclease Inhibitor"/>
    <property type="match status" value="1"/>
</dbReference>
<name>A0A371D4Y8_9APHY</name>
<evidence type="ECO:0000313" key="2">
    <source>
        <dbReference type="Proteomes" id="UP000256964"/>
    </source>
</evidence>
<keyword evidence="2" id="KW-1185">Reference proteome</keyword>
<dbReference type="InterPro" id="IPR032675">
    <property type="entry name" value="LRR_dom_sf"/>
</dbReference>
<dbReference type="Proteomes" id="UP000256964">
    <property type="component" value="Unassembled WGS sequence"/>
</dbReference>
<sequence length="570" mass="65338">MPSIRVANSPLLLSAIFDHLEPPISSPTKKLSSVDKDTRKELRGTLLSTALASRALSEHALAVLWRKLDDVRLLLILFSQFRPCYRGSDMSMLHGDITAEAWLRFQAYASRVRVLHQRTWARIHPSTWTILCRWCGHQPLLPKLEALSTLPIHVLDPVMMMFITPTLRSLRIQSLFGREVRTEDFYAVSTLLRRISETAPQITDLHVIHDDGYNALPPAFIQPLGHFKALQVFEADNAILDLQILQCLAKLPGLQTLSAIIELDEAENEDPYELELFEESDWSSLACLSIRGAPGDLSAFVVSICYPPTVRSLTLEVLVECWPAELAALVVRCIGAFEYEGEDIPIEEFTLRYKHEFRLKEERFTEEPQHKDSLLDIIRYSLNCSELKKATFDFTELPAVTDADLERMIEAWPKLTELHIPPSDREIFHVHSSKKVPRPTMSSLIAFARRCPQLRELSLPEVHLSTLPDQQDWPFVNHPLQVLLVGFERDRGDCLRGAEFIDRLFPHVCLRDPPPRQSFRSPYCSDRDEIPESVREYLEVMQIGRRRARELLKKYPRTDPRAGQATPSSW</sequence>
<reference evidence="1 2" key="1">
    <citation type="journal article" date="2018" name="Biotechnol. Biofuels">
        <title>Integrative visual omics of the white-rot fungus Polyporus brumalis exposes the biotechnological potential of its oxidative enzymes for delignifying raw plant biomass.</title>
        <authorList>
            <person name="Miyauchi S."/>
            <person name="Rancon A."/>
            <person name="Drula E."/>
            <person name="Hage H."/>
            <person name="Chaduli D."/>
            <person name="Favel A."/>
            <person name="Grisel S."/>
            <person name="Henrissat B."/>
            <person name="Herpoel-Gimbert I."/>
            <person name="Ruiz-Duenas F.J."/>
            <person name="Chevret D."/>
            <person name="Hainaut M."/>
            <person name="Lin J."/>
            <person name="Wang M."/>
            <person name="Pangilinan J."/>
            <person name="Lipzen A."/>
            <person name="Lesage-Meessen L."/>
            <person name="Navarro D."/>
            <person name="Riley R."/>
            <person name="Grigoriev I.V."/>
            <person name="Zhou S."/>
            <person name="Raouche S."/>
            <person name="Rosso M.N."/>
        </authorList>
    </citation>
    <scope>NUCLEOTIDE SEQUENCE [LARGE SCALE GENOMIC DNA]</scope>
    <source>
        <strain evidence="1 2">BRFM 1820</strain>
    </source>
</reference>
<dbReference type="AlphaFoldDB" id="A0A371D4Y8"/>
<accession>A0A371D4Y8</accession>
<evidence type="ECO:0008006" key="3">
    <source>
        <dbReference type="Google" id="ProtNLM"/>
    </source>
</evidence>
<dbReference type="EMBL" id="KZ857418">
    <property type="protein sequence ID" value="RDX47562.1"/>
    <property type="molecule type" value="Genomic_DNA"/>
</dbReference>
<dbReference type="STRING" id="139420.A0A371D4Y8"/>
<evidence type="ECO:0000313" key="1">
    <source>
        <dbReference type="EMBL" id="RDX47562.1"/>
    </source>
</evidence>
<organism evidence="1 2">
    <name type="scientific">Lentinus brumalis</name>
    <dbReference type="NCBI Taxonomy" id="2498619"/>
    <lineage>
        <taxon>Eukaryota</taxon>
        <taxon>Fungi</taxon>
        <taxon>Dikarya</taxon>
        <taxon>Basidiomycota</taxon>
        <taxon>Agaricomycotina</taxon>
        <taxon>Agaricomycetes</taxon>
        <taxon>Polyporales</taxon>
        <taxon>Polyporaceae</taxon>
        <taxon>Lentinus</taxon>
    </lineage>
</organism>